<reference evidence="1 2" key="1">
    <citation type="submission" date="2024-05" db="EMBL/GenBank/DDBJ databases">
        <title>Genome sequencing and assembly of Indian major carp, Cirrhinus mrigala (Hamilton, 1822).</title>
        <authorList>
            <person name="Mohindra V."/>
            <person name="Chowdhury L.M."/>
            <person name="Lal K."/>
            <person name="Jena J.K."/>
        </authorList>
    </citation>
    <scope>NUCLEOTIDE SEQUENCE [LARGE SCALE GENOMIC DNA]</scope>
    <source>
        <strain evidence="1">CM1030</strain>
        <tissue evidence="1">Blood</tissue>
    </source>
</reference>
<evidence type="ECO:0000313" key="1">
    <source>
        <dbReference type="EMBL" id="KAL0175172.1"/>
    </source>
</evidence>
<gene>
    <name evidence="1" type="ORF">M9458_031140</name>
</gene>
<dbReference type="Proteomes" id="UP001529510">
    <property type="component" value="Unassembled WGS sequence"/>
</dbReference>
<evidence type="ECO:0000313" key="2">
    <source>
        <dbReference type="Proteomes" id="UP001529510"/>
    </source>
</evidence>
<protein>
    <submittedName>
        <fullName evidence="1">Uncharacterized protein</fullName>
    </submittedName>
</protein>
<comment type="caution">
    <text evidence="1">The sequence shown here is derived from an EMBL/GenBank/DDBJ whole genome shotgun (WGS) entry which is preliminary data.</text>
</comment>
<name>A0ABD0PMB6_CIRMR</name>
<feature type="non-terminal residue" evidence="1">
    <location>
        <position position="53"/>
    </location>
</feature>
<keyword evidence="2" id="KW-1185">Reference proteome</keyword>
<sequence>MRELSPPPLNLKRLYEETLETEPVLLIISAGADPSQELLELAGQIAGRENYHE</sequence>
<accession>A0ABD0PMB6</accession>
<dbReference type="EMBL" id="JAMKFB020000015">
    <property type="protein sequence ID" value="KAL0175172.1"/>
    <property type="molecule type" value="Genomic_DNA"/>
</dbReference>
<organism evidence="1 2">
    <name type="scientific">Cirrhinus mrigala</name>
    <name type="common">Mrigala</name>
    <dbReference type="NCBI Taxonomy" id="683832"/>
    <lineage>
        <taxon>Eukaryota</taxon>
        <taxon>Metazoa</taxon>
        <taxon>Chordata</taxon>
        <taxon>Craniata</taxon>
        <taxon>Vertebrata</taxon>
        <taxon>Euteleostomi</taxon>
        <taxon>Actinopterygii</taxon>
        <taxon>Neopterygii</taxon>
        <taxon>Teleostei</taxon>
        <taxon>Ostariophysi</taxon>
        <taxon>Cypriniformes</taxon>
        <taxon>Cyprinidae</taxon>
        <taxon>Labeoninae</taxon>
        <taxon>Labeonini</taxon>
        <taxon>Cirrhinus</taxon>
    </lineage>
</organism>
<dbReference type="AlphaFoldDB" id="A0ABD0PMB6"/>
<proteinExistence type="predicted"/>